<protein>
    <submittedName>
        <fullName evidence="2">Uncharacterized protein</fullName>
    </submittedName>
</protein>
<evidence type="ECO:0000313" key="2">
    <source>
        <dbReference type="EMBL" id="PDP60155.1"/>
    </source>
</evidence>
<dbReference type="AlphaFoldDB" id="A0A2A6EE46"/>
<sequence length="159" mass="19036">MSKIERLKKSLEKKREKFKDKIEAHFDDVRSANGQPLNDKRCGHSTISRWEKQNNALLNLQKEIERTEKAIQEEESKINFVERVKHELPKEIVELIDNGTIKQWSKYPHIFFVDGVEKARIIWEDKKKRVAHKFASQIRDREQYKKFANVYNMLAKKLN</sequence>
<name>A0A2A6EE46_PREIN</name>
<evidence type="ECO:0000256" key="1">
    <source>
        <dbReference type="SAM" id="Coils"/>
    </source>
</evidence>
<keyword evidence="1" id="KW-0175">Coiled coil</keyword>
<proteinExistence type="predicted"/>
<reference evidence="2 3" key="1">
    <citation type="submission" date="2017-09" db="EMBL/GenBank/DDBJ databases">
        <title>Phase variable restriction modification systems are present in the genome sequences of periodontal pathogens Prevotella intermedia, Tannerella forsythia and Porphyromonas gingivalis.</title>
        <authorList>
            <person name="Haigh R.D."/>
            <person name="Crawford L."/>
            <person name="Ralph J."/>
            <person name="Wanford J."/>
            <person name="Vartoukian S.R."/>
            <person name="Hijazib K."/>
            <person name="Wade W."/>
            <person name="Oggioni M.R."/>
        </authorList>
    </citation>
    <scope>NUCLEOTIDE SEQUENCE [LARGE SCALE GENOMIC DNA]</scope>
    <source>
        <strain evidence="2 3">WW2834</strain>
    </source>
</reference>
<feature type="coiled-coil region" evidence="1">
    <location>
        <begin position="1"/>
        <end position="84"/>
    </location>
</feature>
<dbReference type="Proteomes" id="UP000219058">
    <property type="component" value="Unassembled WGS sequence"/>
</dbReference>
<gene>
    <name evidence="2" type="ORF">CLI71_06940</name>
</gene>
<comment type="caution">
    <text evidence="2">The sequence shown here is derived from an EMBL/GenBank/DDBJ whole genome shotgun (WGS) entry which is preliminary data.</text>
</comment>
<evidence type="ECO:0000313" key="3">
    <source>
        <dbReference type="Proteomes" id="UP000219058"/>
    </source>
</evidence>
<dbReference type="EMBL" id="NSLY01000016">
    <property type="protein sequence ID" value="PDP60155.1"/>
    <property type="molecule type" value="Genomic_DNA"/>
</dbReference>
<organism evidence="2 3">
    <name type="scientific">Prevotella intermedia</name>
    <dbReference type="NCBI Taxonomy" id="28131"/>
    <lineage>
        <taxon>Bacteria</taxon>
        <taxon>Pseudomonadati</taxon>
        <taxon>Bacteroidota</taxon>
        <taxon>Bacteroidia</taxon>
        <taxon>Bacteroidales</taxon>
        <taxon>Prevotellaceae</taxon>
        <taxon>Prevotella</taxon>
    </lineage>
</organism>
<accession>A0A2A6EE46</accession>
<dbReference type="RefSeq" id="WP_097550227.1">
    <property type="nucleotide sequence ID" value="NZ_NSLY01000016.1"/>
</dbReference>